<dbReference type="AlphaFoldDB" id="A0A6C0E1L5"/>
<dbReference type="EMBL" id="MN739710">
    <property type="protein sequence ID" value="QHT22500.1"/>
    <property type="molecule type" value="Genomic_DNA"/>
</dbReference>
<feature type="compositionally biased region" description="Basic residues" evidence="1">
    <location>
        <begin position="158"/>
        <end position="168"/>
    </location>
</feature>
<feature type="region of interest" description="Disordered" evidence="1">
    <location>
        <begin position="137"/>
        <end position="175"/>
    </location>
</feature>
<reference evidence="2" key="1">
    <citation type="journal article" date="2020" name="Nature">
        <title>Giant virus diversity and host interactions through global metagenomics.</title>
        <authorList>
            <person name="Schulz F."/>
            <person name="Roux S."/>
            <person name="Paez-Espino D."/>
            <person name="Jungbluth S."/>
            <person name="Walsh D.A."/>
            <person name="Denef V.J."/>
            <person name="McMahon K.D."/>
            <person name="Konstantinidis K.T."/>
            <person name="Eloe-Fadrosh E.A."/>
            <person name="Kyrpides N.C."/>
            <person name="Woyke T."/>
        </authorList>
    </citation>
    <scope>NUCLEOTIDE SEQUENCE</scope>
    <source>
        <strain evidence="2">GVMAG-M-3300023179-111</strain>
    </source>
</reference>
<evidence type="ECO:0000313" key="2">
    <source>
        <dbReference type="EMBL" id="QHT22500.1"/>
    </source>
</evidence>
<organism evidence="2">
    <name type="scientific">viral metagenome</name>
    <dbReference type="NCBI Taxonomy" id="1070528"/>
    <lineage>
        <taxon>unclassified sequences</taxon>
        <taxon>metagenomes</taxon>
        <taxon>organismal metagenomes</taxon>
    </lineage>
</organism>
<accession>A0A6C0E1L5</accession>
<protein>
    <submittedName>
        <fullName evidence="2">Uncharacterized protein</fullName>
    </submittedName>
</protein>
<name>A0A6C0E1L5_9ZZZZ</name>
<evidence type="ECO:0000256" key="1">
    <source>
        <dbReference type="SAM" id="MobiDB-lite"/>
    </source>
</evidence>
<sequence length="175" mass="20657">MKKDYKNWQDYPGPARDLIWSTDPDFISYIDPQHALKLDLVLKRLNYNILLLLLEKKNTIERARRTADMPELRLSVSSLHPMVINIENQQYTQQIVQEELRSIRERFSPSELKFINPFLKFPSISVPSETKYFTPKQFPSASETRYFTPKQFPSYSSSKRKKRSRRSSSSKTSMS</sequence>
<proteinExistence type="predicted"/>